<dbReference type="HOGENOM" id="CLU_006533_8_2_1"/>
<dbReference type="VEuPathDB" id="FungiDB:PYU1_G003016"/>
<accession>K3WDH8</accession>
<dbReference type="PANTHER" id="PTHR43173">
    <property type="entry name" value="ABC1 FAMILY PROTEIN"/>
    <property type="match status" value="1"/>
</dbReference>
<dbReference type="PANTHER" id="PTHR43173:SF34">
    <property type="entry name" value="ABC1 ATYPICAL KINASE-LIKE DOMAIN-CONTAINING PROTEIN"/>
    <property type="match status" value="1"/>
</dbReference>
<evidence type="ECO:0000313" key="3">
    <source>
        <dbReference type="EnsemblProtists" id="PYU1_T003019"/>
    </source>
</evidence>
<keyword evidence="4" id="KW-1185">Reference proteome</keyword>
<feature type="domain" description="ABC1 atypical kinase-like" evidence="2">
    <location>
        <begin position="120"/>
        <end position="273"/>
    </location>
</feature>
<dbReference type="eggNOG" id="KOG1235">
    <property type="taxonomic scope" value="Eukaryota"/>
</dbReference>
<dbReference type="Proteomes" id="UP000019132">
    <property type="component" value="Unassembled WGS sequence"/>
</dbReference>
<name>K3WDH8_GLOUD</name>
<dbReference type="AlphaFoldDB" id="K3WDH8"/>
<dbReference type="EnsemblProtists" id="PYU1_T003019">
    <property type="protein sequence ID" value="PYU1_T003019"/>
    <property type="gene ID" value="PYU1_G003016"/>
</dbReference>
<feature type="chain" id="PRO_5003867645" description="ABC1 atypical kinase-like domain-containing protein" evidence="1">
    <location>
        <begin position="17"/>
        <end position="540"/>
    </location>
</feature>
<dbReference type="EMBL" id="GL376628">
    <property type="status" value="NOT_ANNOTATED_CDS"/>
    <property type="molecule type" value="Genomic_DNA"/>
</dbReference>
<organism evidence="3 4">
    <name type="scientific">Globisporangium ultimum (strain ATCC 200006 / CBS 805.95 / DAOM BR144)</name>
    <name type="common">Pythium ultimum</name>
    <dbReference type="NCBI Taxonomy" id="431595"/>
    <lineage>
        <taxon>Eukaryota</taxon>
        <taxon>Sar</taxon>
        <taxon>Stramenopiles</taxon>
        <taxon>Oomycota</taxon>
        <taxon>Peronosporomycetes</taxon>
        <taxon>Pythiales</taxon>
        <taxon>Pythiaceae</taxon>
        <taxon>Globisporangium</taxon>
    </lineage>
</organism>
<dbReference type="CDD" id="cd05121">
    <property type="entry name" value="ABC1_ADCK3-like"/>
    <property type="match status" value="1"/>
</dbReference>
<protein>
    <recommendedName>
        <fullName evidence="2">ABC1 atypical kinase-like domain-containing protein</fullName>
    </recommendedName>
</protein>
<dbReference type="InterPro" id="IPR004147">
    <property type="entry name" value="ABC1_dom"/>
</dbReference>
<dbReference type="SUPFAM" id="SSF56112">
    <property type="entry name" value="Protein kinase-like (PK-like)"/>
    <property type="match status" value="1"/>
</dbReference>
<evidence type="ECO:0000313" key="4">
    <source>
        <dbReference type="Proteomes" id="UP000019132"/>
    </source>
</evidence>
<evidence type="ECO:0000256" key="1">
    <source>
        <dbReference type="SAM" id="SignalP"/>
    </source>
</evidence>
<dbReference type="Pfam" id="PF03109">
    <property type="entry name" value="ABC1"/>
    <property type="match status" value="2"/>
</dbReference>
<reference evidence="3" key="3">
    <citation type="submission" date="2015-02" db="UniProtKB">
        <authorList>
            <consortium name="EnsemblProtists"/>
        </authorList>
    </citation>
    <scope>IDENTIFICATION</scope>
    <source>
        <strain evidence="3">DAOM BR144</strain>
    </source>
</reference>
<proteinExistence type="predicted"/>
<feature type="signal peptide" evidence="1">
    <location>
        <begin position="1"/>
        <end position="16"/>
    </location>
</feature>
<sequence>MAVRLVLRNGARLLLGTTALGSAGVAYQAQSDEGFRRSLYFWRKAFPIYLHYRVAQLYMEQLGLPEHVQDREYDKLHNRFAPEVFDIVLELKGFYIKLAQVGSTRPDVLTKPYLDRATSLQDDAPSKPIEEIIGIIEKSYGKPVSDVFDHIDSKPLGVASIGQAHRAVLKDGTEVAVKVQHPDAEGFFRWDIKTIQDFCRLFQPAHLPYLEEVEKQFMTEFDYYEEAKNLETVRANIAKSPYASKIAIPEPKFEYCTKEVLVMEFLKGRKLLDGIHEHLEAIAADKGVTVEFLKQDQARKDKERAEQGLDIESGPDATQLRLYALSLEAKRWYRKLHRIAYDYTWGFVSPKQWEVEKEYHILNIPEVLKLVMDVHGYEIFVDGSFNGDPHPGNILLLEDGRLGLIDYGQVKHISKEHRLNLAKLIIALAEGTREDIIRVLTQDMGIRTAKSDPYFLEKQARLMIDNDDRSVTEGMNGQMFVEYLDTIDRIEYMPDDYVMAFRTSLLLRGFSYLLHYKFSHAQSWKGIAKKVLAEEGGIVN</sequence>
<dbReference type="InterPro" id="IPR011009">
    <property type="entry name" value="Kinase-like_dom_sf"/>
</dbReference>
<evidence type="ECO:0000259" key="2">
    <source>
        <dbReference type="Pfam" id="PF03109"/>
    </source>
</evidence>
<feature type="domain" description="ABC1 atypical kinase-like" evidence="2">
    <location>
        <begin position="364"/>
        <end position="438"/>
    </location>
</feature>
<dbReference type="STRING" id="431595.K3WDH8"/>
<dbReference type="OMA" id="ETMFDTK"/>
<reference evidence="4" key="2">
    <citation type="submission" date="2010-04" db="EMBL/GenBank/DDBJ databases">
        <authorList>
            <person name="Buell R."/>
            <person name="Hamilton J."/>
            <person name="Hostetler J."/>
        </authorList>
    </citation>
    <scope>NUCLEOTIDE SEQUENCE [LARGE SCALE GENOMIC DNA]</scope>
    <source>
        <strain evidence="4">DAOM:BR144</strain>
    </source>
</reference>
<dbReference type="InParanoid" id="K3WDH8"/>
<keyword evidence="1" id="KW-0732">Signal</keyword>
<dbReference type="InterPro" id="IPR051130">
    <property type="entry name" value="Mito_struct-func_regulator"/>
</dbReference>
<reference evidence="4" key="1">
    <citation type="journal article" date="2010" name="Genome Biol.">
        <title>Genome sequence of the necrotrophic plant pathogen Pythium ultimum reveals original pathogenicity mechanisms and effector repertoire.</title>
        <authorList>
            <person name="Levesque C.A."/>
            <person name="Brouwer H."/>
            <person name="Cano L."/>
            <person name="Hamilton J.P."/>
            <person name="Holt C."/>
            <person name="Huitema E."/>
            <person name="Raffaele S."/>
            <person name="Robideau G.P."/>
            <person name="Thines M."/>
            <person name="Win J."/>
            <person name="Zerillo M.M."/>
            <person name="Beakes G.W."/>
            <person name="Boore J.L."/>
            <person name="Busam D."/>
            <person name="Dumas B."/>
            <person name="Ferriera S."/>
            <person name="Fuerstenberg S.I."/>
            <person name="Gachon C.M."/>
            <person name="Gaulin E."/>
            <person name="Govers F."/>
            <person name="Grenville-Briggs L."/>
            <person name="Horner N."/>
            <person name="Hostetler J."/>
            <person name="Jiang R.H."/>
            <person name="Johnson J."/>
            <person name="Krajaejun T."/>
            <person name="Lin H."/>
            <person name="Meijer H.J."/>
            <person name="Moore B."/>
            <person name="Morris P."/>
            <person name="Phuntmart V."/>
            <person name="Puiu D."/>
            <person name="Shetty J."/>
            <person name="Stajich J.E."/>
            <person name="Tripathy S."/>
            <person name="Wawra S."/>
            <person name="van West P."/>
            <person name="Whitty B.R."/>
            <person name="Coutinho P.M."/>
            <person name="Henrissat B."/>
            <person name="Martin F."/>
            <person name="Thomas P.D."/>
            <person name="Tyler B.M."/>
            <person name="De Vries R.P."/>
            <person name="Kamoun S."/>
            <person name="Yandell M."/>
            <person name="Tisserat N."/>
            <person name="Buell C.R."/>
        </authorList>
    </citation>
    <scope>NUCLEOTIDE SEQUENCE</scope>
    <source>
        <strain evidence="4">DAOM:BR144</strain>
    </source>
</reference>